<keyword evidence="5 12" id="KW-0812">Transmembrane</keyword>
<evidence type="ECO:0000256" key="5">
    <source>
        <dbReference type="ARBA" id="ARBA00022692"/>
    </source>
</evidence>
<dbReference type="GO" id="GO:0016301">
    <property type="term" value="F:kinase activity"/>
    <property type="evidence" value="ECO:0007669"/>
    <property type="project" value="UniProtKB-KW"/>
</dbReference>
<evidence type="ECO:0000256" key="10">
    <source>
        <dbReference type="ARBA" id="ARBA00023012"/>
    </source>
</evidence>
<evidence type="ECO:0000256" key="9">
    <source>
        <dbReference type="ARBA" id="ARBA00022989"/>
    </source>
</evidence>
<dbReference type="Proteomes" id="UP000182517">
    <property type="component" value="Chromosome"/>
</dbReference>
<dbReference type="CDD" id="cd01949">
    <property type="entry name" value="GGDEF"/>
    <property type="match status" value="1"/>
</dbReference>
<dbReference type="InterPro" id="IPR029151">
    <property type="entry name" value="Sensor-like_sf"/>
</dbReference>
<keyword evidence="10" id="KW-0902">Two-component regulatory system</keyword>
<keyword evidence="3" id="KW-0597">Phosphoprotein</keyword>
<dbReference type="GO" id="GO:0005886">
    <property type="term" value="C:plasma membrane"/>
    <property type="evidence" value="ECO:0007669"/>
    <property type="project" value="UniProtKB-SubCell"/>
</dbReference>
<dbReference type="PROSITE" id="PS50112">
    <property type="entry name" value="PAS"/>
    <property type="match status" value="1"/>
</dbReference>
<dbReference type="Pfam" id="PF00990">
    <property type="entry name" value="GGDEF"/>
    <property type="match status" value="1"/>
</dbReference>
<evidence type="ECO:0000256" key="11">
    <source>
        <dbReference type="ARBA" id="ARBA00023136"/>
    </source>
</evidence>
<keyword evidence="6" id="KW-0547">Nucleotide-binding</keyword>
<keyword evidence="11 12" id="KW-0472">Membrane</keyword>
<dbReference type="Pfam" id="PF02743">
    <property type="entry name" value="dCache_1"/>
    <property type="match status" value="1"/>
</dbReference>
<dbReference type="InterPro" id="IPR000160">
    <property type="entry name" value="GGDEF_dom"/>
</dbReference>
<dbReference type="Gene3D" id="6.10.340.10">
    <property type="match status" value="1"/>
</dbReference>
<evidence type="ECO:0000256" key="8">
    <source>
        <dbReference type="ARBA" id="ARBA00022840"/>
    </source>
</evidence>
<evidence type="ECO:0000256" key="2">
    <source>
        <dbReference type="ARBA" id="ARBA00022475"/>
    </source>
</evidence>
<feature type="domain" description="GGDEF" evidence="14">
    <location>
        <begin position="531"/>
        <end position="664"/>
    </location>
</feature>
<sequence length="689" mass="75662">MNLRSKTALLMALVVVLGVVASGFFSLSLLHQSLRRSVLQGAESLARSNAEAIDRYLDETLQDTEAMAAQLPRHLLQGREPASLASYLRQLKKLYPKFENGLFVLTPQGDLQADFPVHSELHGKNFAFREYYQRAVQERRAIIGHPYVSSRTGQLVVTFTAPMWGQDKELLGLLGCSVQLASPRALGGITQRHFGETGYIYVYDSSRLMILHPLAQRIGKRDVPVGANHLYDQALQGMEGSGETVNSRGVAMLAAFARIQSLDWVVAAQQSSVEAFAPLRLARIKVLWVLLASAAFAAAIGALAIRRVTFPLIRLQKAAEQLTFDAPEAATIAAGDVDKTLADLEQNYAGGEIGGLAKTLREQHQRLGKSLVELRDAARNWEQTFNSVQDAIFVVDKKCRIQRLNRAASELFKLPGDEIIGTPCYRLIHGSDQPPDYCPGRLTLASGRPGQAELIDTCLPGIFEETTTLVHEGADGEPSVVHLLKDLTQVKASAEEIKRLAYYDSLTGLPNRVLFEERLLATVNACLHSKRPGAVLFVDLDQFKMVNDTLGHSAGDQLLQVVARRLEGCLRQSDVVARFGGDEFVIILSHLGPGNNVVEIAGKLLKVLSQPMKLGGERINCSASIGVALFPRDGKDVETLLKHADVAMYQAKASGRNNFQFFAAEMEWKAQENLRLAQLEGQEEESGQY</sequence>
<dbReference type="SMART" id="SM00091">
    <property type="entry name" value="PAS"/>
    <property type="match status" value="1"/>
</dbReference>
<evidence type="ECO:0000256" key="12">
    <source>
        <dbReference type="SAM" id="Phobius"/>
    </source>
</evidence>
<evidence type="ECO:0000259" key="14">
    <source>
        <dbReference type="PROSITE" id="PS50887"/>
    </source>
</evidence>
<dbReference type="GO" id="GO:0005524">
    <property type="term" value="F:ATP binding"/>
    <property type="evidence" value="ECO:0007669"/>
    <property type="project" value="UniProtKB-KW"/>
</dbReference>
<protein>
    <recommendedName>
        <fullName evidence="17">Diguanylate cyclase</fullName>
    </recommendedName>
</protein>
<dbReference type="NCBIfam" id="TIGR00254">
    <property type="entry name" value="GGDEF"/>
    <property type="match status" value="1"/>
</dbReference>
<keyword evidence="8" id="KW-0067">ATP-binding</keyword>
<dbReference type="InterPro" id="IPR013767">
    <property type="entry name" value="PAS_fold"/>
</dbReference>
<keyword evidence="9 12" id="KW-1133">Transmembrane helix</keyword>
<dbReference type="SUPFAM" id="SSF55073">
    <property type="entry name" value="Nucleotide cyclase"/>
    <property type="match status" value="1"/>
</dbReference>
<gene>
    <name evidence="15" type="ORF">A7E78_06625</name>
</gene>
<dbReference type="Pfam" id="PF00989">
    <property type="entry name" value="PAS"/>
    <property type="match status" value="1"/>
</dbReference>
<keyword evidence="7" id="KW-0418">Kinase</keyword>
<evidence type="ECO:0000313" key="16">
    <source>
        <dbReference type="Proteomes" id="UP000182517"/>
    </source>
</evidence>
<dbReference type="Gene3D" id="3.30.450.20">
    <property type="entry name" value="PAS domain"/>
    <property type="match status" value="2"/>
</dbReference>
<feature type="transmembrane region" description="Helical" evidence="12">
    <location>
        <begin position="286"/>
        <end position="305"/>
    </location>
</feature>
<dbReference type="EMBL" id="CP015519">
    <property type="protein sequence ID" value="APG27544.1"/>
    <property type="molecule type" value="Genomic_DNA"/>
</dbReference>
<dbReference type="PANTHER" id="PTHR46663:SF3">
    <property type="entry name" value="SLL0267 PROTEIN"/>
    <property type="match status" value="1"/>
</dbReference>
<dbReference type="STRING" id="1842532.A7E78_06625"/>
<evidence type="ECO:0008006" key="17">
    <source>
        <dbReference type="Google" id="ProtNLM"/>
    </source>
</evidence>
<dbReference type="InterPro" id="IPR029787">
    <property type="entry name" value="Nucleotide_cyclase"/>
</dbReference>
<dbReference type="SUPFAM" id="SSF55785">
    <property type="entry name" value="PYP-like sensor domain (PAS domain)"/>
    <property type="match status" value="1"/>
</dbReference>
<feature type="domain" description="PAS" evidence="13">
    <location>
        <begin position="377"/>
        <end position="433"/>
    </location>
</feature>
<dbReference type="GO" id="GO:0006355">
    <property type="term" value="P:regulation of DNA-templated transcription"/>
    <property type="evidence" value="ECO:0007669"/>
    <property type="project" value="InterPro"/>
</dbReference>
<evidence type="ECO:0000256" key="1">
    <source>
        <dbReference type="ARBA" id="ARBA00004651"/>
    </source>
</evidence>
<dbReference type="AlphaFoldDB" id="A0A1L3GNP4"/>
<dbReference type="InterPro" id="IPR043128">
    <property type="entry name" value="Rev_trsase/Diguanyl_cyclase"/>
</dbReference>
<evidence type="ECO:0000313" key="15">
    <source>
        <dbReference type="EMBL" id="APG27544.1"/>
    </source>
</evidence>
<dbReference type="FunFam" id="3.30.70.270:FF:000001">
    <property type="entry name" value="Diguanylate cyclase domain protein"/>
    <property type="match status" value="1"/>
</dbReference>
<dbReference type="CDD" id="cd18774">
    <property type="entry name" value="PDC2_HK_sensor"/>
    <property type="match status" value="1"/>
</dbReference>
<dbReference type="InterPro" id="IPR033479">
    <property type="entry name" value="dCache_1"/>
</dbReference>
<organism evidence="15 16">
    <name type="scientific">Syntrophotalea acetylenivorans</name>
    <dbReference type="NCBI Taxonomy" id="1842532"/>
    <lineage>
        <taxon>Bacteria</taxon>
        <taxon>Pseudomonadati</taxon>
        <taxon>Thermodesulfobacteriota</taxon>
        <taxon>Desulfuromonadia</taxon>
        <taxon>Desulfuromonadales</taxon>
        <taxon>Syntrophotaleaceae</taxon>
        <taxon>Syntrophotalea</taxon>
    </lineage>
</organism>
<keyword evidence="2" id="KW-1003">Cell membrane</keyword>
<dbReference type="KEGG" id="pef:A7E78_06625"/>
<dbReference type="PROSITE" id="PS50887">
    <property type="entry name" value="GGDEF"/>
    <property type="match status" value="1"/>
</dbReference>
<evidence type="ECO:0000256" key="7">
    <source>
        <dbReference type="ARBA" id="ARBA00022777"/>
    </source>
</evidence>
<dbReference type="SUPFAM" id="SSF103190">
    <property type="entry name" value="Sensory domain-like"/>
    <property type="match status" value="1"/>
</dbReference>
<name>A0A1L3GNP4_9BACT</name>
<dbReference type="GO" id="GO:0000160">
    <property type="term" value="P:phosphorelay signal transduction system"/>
    <property type="evidence" value="ECO:0007669"/>
    <property type="project" value="UniProtKB-KW"/>
</dbReference>
<dbReference type="InterPro" id="IPR000014">
    <property type="entry name" value="PAS"/>
</dbReference>
<dbReference type="RefSeq" id="WP_072283509.1">
    <property type="nucleotide sequence ID" value="NZ_CP015519.1"/>
</dbReference>
<evidence type="ECO:0000259" key="13">
    <source>
        <dbReference type="PROSITE" id="PS50112"/>
    </source>
</evidence>
<evidence type="ECO:0000256" key="3">
    <source>
        <dbReference type="ARBA" id="ARBA00022553"/>
    </source>
</evidence>
<dbReference type="CDD" id="cd00130">
    <property type="entry name" value="PAS"/>
    <property type="match status" value="1"/>
</dbReference>
<dbReference type="InterPro" id="IPR052163">
    <property type="entry name" value="DGC-Regulatory_Protein"/>
</dbReference>
<comment type="subcellular location">
    <subcellularLocation>
        <location evidence="1">Cell membrane</location>
        <topology evidence="1">Multi-pass membrane protein</topology>
    </subcellularLocation>
</comment>
<accession>A0A1L3GNP4</accession>
<evidence type="ECO:0000256" key="4">
    <source>
        <dbReference type="ARBA" id="ARBA00022679"/>
    </source>
</evidence>
<dbReference type="OrthoDB" id="9813903at2"/>
<dbReference type="InterPro" id="IPR035965">
    <property type="entry name" value="PAS-like_dom_sf"/>
</dbReference>
<dbReference type="PANTHER" id="PTHR46663">
    <property type="entry name" value="DIGUANYLATE CYCLASE DGCT-RELATED"/>
    <property type="match status" value="1"/>
</dbReference>
<dbReference type="CDD" id="cd12914">
    <property type="entry name" value="PDC1_DGC_like"/>
    <property type="match status" value="1"/>
</dbReference>
<reference evidence="15 16" key="1">
    <citation type="journal article" date="2017" name="Genome Announc.">
        <title>Complete Genome Sequences of Two Acetylene-Fermenting Pelobacter acetylenicus Strains.</title>
        <authorList>
            <person name="Sutton J.M."/>
            <person name="Baesman S.M."/>
            <person name="Fierst J.L."/>
            <person name="Poret-Peterson A.T."/>
            <person name="Oremland R.S."/>
            <person name="Dunlap D.S."/>
            <person name="Akob D.M."/>
        </authorList>
    </citation>
    <scope>NUCLEOTIDE SEQUENCE [LARGE SCALE GENOMIC DNA]</scope>
    <source>
        <strain evidence="15 16">SFB93</strain>
    </source>
</reference>
<dbReference type="SMART" id="SM00267">
    <property type="entry name" value="GGDEF"/>
    <property type="match status" value="1"/>
</dbReference>
<evidence type="ECO:0000256" key="6">
    <source>
        <dbReference type="ARBA" id="ARBA00022741"/>
    </source>
</evidence>
<keyword evidence="16" id="KW-1185">Reference proteome</keyword>
<keyword evidence="4" id="KW-0808">Transferase</keyword>
<dbReference type="Gene3D" id="3.30.70.270">
    <property type="match status" value="1"/>
</dbReference>
<proteinExistence type="predicted"/>